<gene>
    <name evidence="10" type="ORF">A3860_05735</name>
</gene>
<dbReference type="Pfam" id="PF07660">
    <property type="entry name" value="STN"/>
    <property type="match status" value="1"/>
</dbReference>
<evidence type="ECO:0000313" key="10">
    <source>
        <dbReference type="EMBL" id="OQP61454.1"/>
    </source>
</evidence>
<keyword evidence="11" id="KW-1185">Reference proteome</keyword>
<evidence type="ECO:0000256" key="8">
    <source>
        <dbReference type="PROSITE-ProRule" id="PRU01360"/>
    </source>
</evidence>
<dbReference type="NCBIfam" id="TIGR04056">
    <property type="entry name" value="OMP_RagA_SusC"/>
    <property type="match status" value="1"/>
</dbReference>
<dbReference type="PROSITE" id="PS52016">
    <property type="entry name" value="TONB_DEPENDENT_REC_3"/>
    <property type="match status" value="1"/>
</dbReference>
<feature type="domain" description="Secretin/TonB short N-terminal" evidence="9">
    <location>
        <begin position="69"/>
        <end position="121"/>
    </location>
</feature>
<dbReference type="Gene3D" id="2.60.40.1120">
    <property type="entry name" value="Carboxypeptidase-like, regulatory domain"/>
    <property type="match status" value="1"/>
</dbReference>
<keyword evidence="7 8" id="KW-0998">Cell outer membrane</keyword>
<comment type="subcellular location">
    <subcellularLocation>
        <location evidence="1 8">Cell outer membrane</location>
        <topology evidence="1 8">Multi-pass membrane protein</topology>
    </subcellularLocation>
</comment>
<dbReference type="PANTHER" id="PTHR30069:SF29">
    <property type="entry name" value="HEMOGLOBIN AND HEMOGLOBIN-HAPTOGLOBIN-BINDING PROTEIN 1-RELATED"/>
    <property type="match status" value="1"/>
</dbReference>
<accession>A0A1V9FSY5</accession>
<dbReference type="GO" id="GO:0015344">
    <property type="term" value="F:siderophore uptake transmembrane transporter activity"/>
    <property type="evidence" value="ECO:0007669"/>
    <property type="project" value="TreeGrafter"/>
</dbReference>
<name>A0A1V9FSY5_9BACT</name>
<keyword evidence="2 8" id="KW-0813">Transport</keyword>
<evidence type="ECO:0000256" key="6">
    <source>
        <dbReference type="ARBA" id="ARBA00023136"/>
    </source>
</evidence>
<dbReference type="EMBL" id="LVYD01000058">
    <property type="protein sequence ID" value="OQP61454.1"/>
    <property type="molecule type" value="Genomic_DNA"/>
</dbReference>
<evidence type="ECO:0000256" key="5">
    <source>
        <dbReference type="ARBA" id="ARBA00022729"/>
    </source>
</evidence>
<keyword evidence="5" id="KW-0732">Signal</keyword>
<keyword evidence="3 8" id="KW-1134">Transmembrane beta strand</keyword>
<dbReference type="InterPro" id="IPR039426">
    <property type="entry name" value="TonB-dep_rcpt-like"/>
</dbReference>
<proteinExistence type="inferred from homology"/>
<evidence type="ECO:0000256" key="3">
    <source>
        <dbReference type="ARBA" id="ARBA00022452"/>
    </source>
</evidence>
<dbReference type="SUPFAM" id="SSF49464">
    <property type="entry name" value="Carboxypeptidase regulatory domain-like"/>
    <property type="match status" value="1"/>
</dbReference>
<evidence type="ECO:0000313" key="11">
    <source>
        <dbReference type="Proteomes" id="UP000192796"/>
    </source>
</evidence>
<dbReference type="InterPro" id="IPR011662">
    <property type="entry name" value="Secretin/TonB_short_N"/>
</dbReference>
<dbReference type="PANTHER" id="PTHR30069">
    <property type="entry name" value="TONB-DEPENDENT OUTER MEMBRANE RECEPTOR"/>
    <property type="match status" value="1"/>
</dbReference>
<protein>
    <submittedName>
        <fullName evidence="10">SusC/RagA family TonB-linked outer membrane protein</fullName>
    </submittedName>
</protein>
<dbReference type="SMART" id="SM00965">
    <property type="entry name" value="STN"/>
    <property type="match status" value="1"/>
</dbReference>
<dbReference type="NCBIfam" id="TIGR04057">
    <property type="entry name" value="SusC_RagA_signa"/>
    <property type="match status" value="1"/>
</dbReference>
<dbReference type="Pfam" id="PF13715">
    <property type="entry name" value="CarbopepD_reg_2"/>
    <property type="match status" value="1"/>
</dbReference>
<dbReference type="InterPro" id="IPR023997">
    <property type="entry name" value="TonB-dep_OMP_SusC/RagA_CS"/>
</dbReference>
<dbReference type="STRING" id="1703345.A3860_05735"/>
<dbReference type="InterPro" id="IPR008969">
    <property type="entry name" value="CarboxyPept-like_regulatory"/>
</dbReference>
<evidence type="ECO:0000256" key="2">
    <source>
        <dbReference type="ARBA" id="ARBA00022448"/>
    </source>
</evidence>
<sequence length="1171" mass="129692">MHLTACRNLFLPNIQVGRKQLLVMKFTSFFLLVACLNVSAGVYSQKVSLSADNISLKQVFKEIRKQTGYSFVFREVLLQKARPVTLHVNNTGISQVLDLCLKDQPFTYAIIGSNIVVIKEKDIPPPIKTQEEKAPPIKVTGTIYNENGTPLGNANIQEKGKTGGVFSKPDGSFEINVDNQNAVLIISYVGYEAREIKVGNQTSITIKLTQANIAMNDIVVIGYGTAKKATVTGAVEQVSSKTFESRAVTNPALALQGQTPGLLVTRSSSRPGKEAINFQIRGATSVNGGSPLLVIDGIPSSIDKIVDGKLVSTPDAFFTMNPDDIESVTILKDGMAAIYGSRAANGVIMVTTKRGKGKMRIDYNFNTRFNTIGIKTPSPDMQQYATMWIDANKEEAVPDYWGWKSLDNLQKMQQGVEGIYSTAFWGDIFIGKANRYDELFAARASQQHTMSLSGSSDKTSYRLSAGYADNRGNLATAYDGQKQYNLRLNYDYRITDHIKLQTGVTYQKDNTSGPSGGLGFDMIAEDPPFFPAKNPYGQWYANFGNAGNRNSVASTTDGGRDTKTNDLIRIDLKGTVEIFRGLELEGTASIQQNQYRWDLYNLTVPMYQWDGTLAPSSINPTSNIRAESDNTYYQNYTGLARYTKTFGDHRITAMVGLNAEKNMFKGLYAYRTNIGSNGVYDLNVAPTTYVEGTGGRNQWGFYAYISRINYSYKDKYLLELLGRRDGSSRFAPGYKWSNFYNISGGWVVTNEEFVKQLRLPVDMMKIRASYGETGNQVGIGLYDYISQIGTGNATFGSTPANQTAATISNSGLTSKTRTWERVKMMNLAVDLAFLNNRLTATFDYYKKKNNGMLINVTYPSALGGTAPKSNSGVLDVHGWEAVVGWHDKIGEVSYNVAVNVSDSRNKLISMEGATTWNAGKVAAIVGSPLNSWFMYQTDGYFKDQAAVDGYYSKYTLTSQGEIPSQGDQKVNLRPGDTKKKDLDGNGYISAIGDPSKGDKGDVKYMGDAAPHYIFGLNLGASWRGIDFTAFFQGVANQYVERDGTLTYPFWAVWTNSNTSFLGKTWTADRPNAKYPRLTVNNVRSAWNYQHNDFMLQNNRYVRMKTLVIGYTLPKTLAAKAKLDRVRVYFSGNDLFEFTSIKDGFDPEQSLTSQNNGYPFMRTWSFGVNLGL</sequence>
<dbReference type="GO" id="GO:0044718">
    <property type="term" value="P:siderophore transmembrane transport"/>
    <property type="evidence" value="ECO:0007669"/>
    <property type="project" value="TreeGrafter"/>
</dbReference>
<organism evidence="10 11">
    <name type="scientific">Niastella vici</name>
    <dbReference type="NCBI Taxonomy" id="1703345"/>
    <lineage>
        <taxon>Bacteria</taxon>
        <taxon>Pseudomonadati</taxon>
        <taxon>Bacteroidota</taxon>
        <taxon>Chitinophagia</taxon>
        <taxon>Chitinophagales</taxon>
        <taxon>Chitinophagaceae</taxon>
        <taxon>Niastella</taxon>
    </lineage>
</organism>
<dbReference type="InterPro" id="IPR037066">
    <property type="entry name" value="Plug_dom_sf"/>
</dbReference>
<evidence type="ECO:0000256" key="4">
    <source>
        <dbReference type="ARBA" id="ARBA00022692"/>
    </source>
</evidence>
<dbReference type="Pfam" id="PF07715">
    <property type="entry name" value="Plug"/>
    <property type="match status" value="1"/>
</dbReference>
<keyword evidence="6 8" id="KW-0472">Membrane</keyword>
<evidence type="ECO:0000259" key="9">
    <source>
        <dbReference type="SMART" id="SM00965"/>
    </source>
</evidence>
<dbReference type="InterPro" id="IPR023996">
    <property type="entry name" value="TonB-dep_OMP_SusC/RagA"/>
</dbReference>
<dbReference type="AlphaFoldDB" id="A0A1V9FSY5"/>
<dbReference type="Gene3D" id="3.55.50.30">
    <property type="match status" value="1"/>
</dbReference>
<dbReference type="OrthoDB" id="899266at2"/>
<comment type="similarity">
    <text evidence="8">Belongs to the TonB-dependent receptor family.</text>
</comment>
<evidence type="ECO:0000256" key="7">
    <source>
        <dbReference type="ARBA" id="ARBA00023237"/>
    </source>
</evidence>
<dbReference type="Proteomes" id="UP000192796">
    <property type="component" value="Unassembled WGS sequence"/>
</dbReference>
<dbReference type="SUPFAM" id="SSF56935">
    <property type="entry name" value="Porins"/>
    <property type="match status" value="1"/>
</dbReference>
<dbReference type="InterPro" id="IPR012910">
    <property type="entry name" value="Plug_dom"/>
</dbReference>
<dbReference type="Gene3D" id="2.170.130.10">
    <property type="entry name" value="TonB-dependent receptor, plug domain"/>
    <property type="match status" value="1"/>
</dbReference>
<dbReference type="GO" id="GO:0009279">
    <property type="term" value="C:cell outer membrane"/>
    <property type="evidence" value="ECO:0007669"/>
    <property type="project" value="UniProtKB-SubCell"/>
</dbReference>
<reference evidence="10 11" key="1">
    <citation type="submission" date="2016-03" db="EMBL/GenBank/DDBJ databases">
        <title>Niastella vici sp. nov., isolated from farmland soil.</title>
        <authorList>
            <person name="Chen L."/>
            <person name="Wang D."/>
            <person name="Yang S."/>
            <person name="Wang G."/>
        </authorList>
    </citation>
    <scope>NUCLEOTIDE SEQUENCE [LARGE SCALE GENOMIC DNA]</scope>
    <source>
        <strain evidence="10 11">DJ57</strain>
    </source>
</reference>
<evidence type="ECO:0000256" key="1">
    <source>
        <dbReference type="ARBA" id="ARBA00004571"/>
    </source>
</evidence>
<comment type="caution">
    <text evidence="10">The sequence shown here is derived from an EMBL/GenBank/DDBJ whole genome shotgun (WGS) entry which is preliminary data.</text>
</comment>
<keyword evidence="4 8" id="KW-0812">Transmembrane</keyword>
<dbReference type="Gene3D" id="2.40.170.20">
    <property type="entry name" value="TonB-dependent receptor, beta-barrel domain"/>
    <property type="match status" value="1"/>
</dbReference>
<dbReference type="InterPro" id="IPR036942">
    <property type="entry name" value="Beta-barrel_TonB_sf"/>
</dbReference>